<dbReference type="PANTHER" id="PTHR42840">
    <property type="entry name" value="NAD(P)-BINDING ROSSMANN-FOLD SUPERFAMILY PROTEIN-RELATED"/>
    <property type="match status" value="1"/>
</dbReference>
<gene>
    <name evidence="5" type="ORF">Vretimale_5017</name>
</gene>
<evidence type="ECO:0000256" key="2">
    <source>
        <dbReference type="SAM" id="Phobius"/>
    </source>
</evidence>
<dbReference type="GO" id="GO:0016491">
    <property type="term" value="F:oxidoreductase activity"/>
    <property type="evidence" value="ECO:0007669"/>
    <property type="project" value="TreeGrafter"/>
</dbReference>
<evidence type="ECO:0000259" key="3">
    <source>
        <dbReference type="Pfam" id="PF01408"/>
    </source>
</evidence>
<dbReference type="Pfam" id="PF01408">
    <property type="entry name" value="GFO_IDH_MocA"/>
    <property type="match status" value="1"/>
</dbReference>
<dbReference type="Proteomes" id="UP000722791">
    <property type="component" value="Unassembled WGS sequence"/>
</dbReference>
<dbReference type="GO" id="GO:0006740">
    <property type="term" value="P:NADPH regeneration"/>
    <property type="evidence" value="ECO:0007669"/>
    <property type="project" value="TreeGrafter"/>
</dbReference>
<feature type="transmembrane region" description="Helical" evidence="2">
    <location>
        <begin position="20"/>
        <end position="41"/>
    </location>
</feature>
<proteinExistence type="inferred from homology"/>
<name>A0A8J4G554_9CHLO</name>
<reference evidence="5" key="1">
    <citation type="journal article" date="2021" name="Proc. Natl. Acad. Sci. U.S.A.">
        <title>Three genomes in the algal genus Volvox reveal the fate of a haploid sex-determining region after a transition to homothallism.</title>
        <authorList>
            <person name="Yamamoto K."/>
            <person name="Hamaji T."/>
            <person name="Kawai-Toyooka H."/>
            <person name="Matsuzaki R."/>
            <person name="Takahashi F."/>
            <person name="Nishimura Y."/>
            <person name="Kawachi M."/>
            <person name="Noguchi H."/>
            <person name="Minakuchi Y."/>
            <person name="Umen J.G."/>
            <person name="Toyoda A."/>
            <person name="Nozaki H."/>
        </authorList>
    </citation>
    <scope>NUCLEOTIDE SEQUENCE</scope>
    <source>
        <strain evidence="5">NIES-3785</strain>
    </source>
</reference>
<dbReference type="GO" id="GO:0005737">
    <property type="term" value="C:cytoplasm"/>
    <property type="evidence" value="ECO:0007669"/>
    <property type="project" value="TreeGrafter"/>
</dbReference>
<comment type="caution">
    <text evidence="5">The sequence shown here is derived from an EMBL/GenBank/DDBJ whole genome shotgun (WGS) entry which is preliminary data.</text>
</comment>
<protein>
    <recommendedName>
        <fullName evidence="7">Gfo/Idh/MocA-like oxidoreductase N-terminal domain-containing protein</fullName>
    </recommendedName>
</protein>
<dbReference type="SUPFAM" id="SSF55347">
    <property type="entry name" value="Glyceraldehyde-3-phosphate dehydrogenase-like, C-terminal domain"/>
    <property type="match status" value="1"/>
</dbReference>
<dbReference type="Pfam" id="PF22725">
    <property type="entry name" value="GFO_IDH_MocA_C3"/>
    <property type="match status" value="1"/>
</dbReference>
<evidence type="ECO:0008006" key="7">
    <source>
        <dbReference type="Google" id="ProtNLM"/>
    </source>
</evidence>
<organism evidence="5 6">
    <name type="scientific">Volvox reticuliferus</name>
    <dbReference type="NCBI Taxonomy" id="1737510"/>
    <lineage>
        <taxon>Eukaryota</taxon>
        <taxon>Viridiplantae</taxon>
        <taxon>Chlorophyta</taxon>
        <taxon>core chlorophytes</taxon>
        <taxon>Chlorophyceae</taxon>
        <taxon>CS clade</taxon>
        <taxon>Chlamydomonadales</taxon>
        <taxon>Volvocaceae</taxon>
        <taxon>Volvox</taxon>
    </lineage>
</organism>
<dbReference type="EMBL" id="BNCQ01000007">
    <property type="protein sequence ID" value="GIM00084.1"/>
    <property type="molecule type" value="Genomic_DNA"/>
</dbReference>
<dbReference type="InterPro" id="IPR036291">
    <property type="entry name" value="NAD(P)-bd_dom_sf"/>
</dbReference>
<dbReference type="PANTHER" id="PTHR42840:SF5">
    <property type="entry name" value="NAD(P)-BINDING ROSSMANN-FOLD SUPERFAMILY PROTEIN"/>
    <property type="match status" value="1"/>
</dbReference>
<feature type="domain" description="GFO/IDH/MocA-like oxidoreductase" evidence="4">
    <location>
        <begin position="181"/>
        <end position="300"/>
    </location>
</feature>
<keyword evidence="2" id="KW-0472">Membrane</keyword>
<sequence>HTSCWVLYHTIHKDTQRLSAGAISLIMAPLGAALLGTGIFAKDIYKSNFKAKESEVYLKTVWSRTIESAQAYVQEFFPRSRAVAGEEALQEIIEDDTIQLVVVVLPVQAALKIVQRCLVAGKAVVQEKPVAATVTEAAEAISAYRRAVAEAQTPQRTPLWMFAENYRYEAVFVAASRRVSEIGRIIKLDLIADLPMDERNRYFGSAWRRDTSGCPGGFFMDSSVHFVAALRMLAAAAGLGEAVSACAHSLQAKPHLSFPDSVVGFARFANGDVPASISISLAAHQVRWSLSVVGTEGSLEVSRGGWGGTRTGYTLSIKTIRAQESPQQGQTDPTVQVLAYAFSGCQDEFAEFVGLTAELRRDEAAGGCGGDGAGVVVPDAAARSSPEEGARDLALIEALLASAADGGQPVRVVQI</sequence>
<keyword evidence="2" id="KW-0812">Transmembrane</keyword>
<dbReference type="Gene3D" id="3.40.50.720">
    <property type="entry name" value="NAD(P)-binding Rossmann-like Domain"/>
    <property type="match status" value="1"/>
</dbReference>
<feature type="non-terminal residue" evidence="5">
    <location>
        <position position="1"/>
    </location>
</feature>
<comment type="similarity">
    <text evidence="1">Belongs to the Gfo/Idh/MocA family.</text>
</comment>
<evidence type="ECO:0000313" key="6">
    <source>
        <dbReference type="Proteomes" id="UP000722791"/>
    </source>
</evidence>
<feature type="domain" description="Gfo/Idh/MocA-like oxidoreductase N-terminal" evidence="3">
    <location>
        <begin position="32"/>
        <end position="146"/>
    </location>
</feature>
<dbReference type="InterPro" id="IPR000683">
    <property type="entry name" value="Gfo/Idh/MocA-like_OxRdtase_N"/>
</dbReference>
<keyword evidence="2" id="KW-1133">Transmembrane helix</keyword>
<dbReference type="Gene3D" id="3.30.360.10">
    <property type="entry name" value="Dihydrodipicolinate Reductase, domain 2"/>
    <property type="match status" value="1"/>
</dbReference>
<evidence type="ECO:0000256" key="1">
    <source>
        <dbReference type="ARBA" id="ARBA00010928"/>
    </source>
</evidence>
<dbReference type="GO" id="GO:0000166">
    <property type="term" value="F:nucleotide binding"/>
    <property type="evidence" value="ECO:0007669"/>
    <property type="project" value="InterPro"/>
</dbReference>
<evidence type="ECO:0000313" key="5">
    <source>
        <dbReference type="EMBL" id="GIM00084.1"/>
    </source>
</evidence>
<dbReference type="SUPFAM" id="SSF51735">
    <property type="entry name" value="NAD(P)-binding Rossmann-fold domains"/>
    <property type="match status" value="1"/>
</dbReference>
<dbReference type="AlphaFoldDB" id="A0A8J4G554"/>
<dbReference type="InterPro" id="IPR055170">
    <property type="entry name" value="GFO_IDH_MocA-like_dom"/>
</dbReference>
<evidence type="ECO:0000259" key="4">
    <source>
        <dbReference type="Pfam" id="PF22725"/>
    </source>
</evidence>
<accession>A0A8J4G554</accession>